<accession>A0A915Z2I6</accession>
<dbReference type="EMBL" id="CAGKOT010000013">
    <property type="protein sequence ID" value="CAB5359071.1"/>
    <property type="molecule type" value="Genomic_DNA"/>
</dbReference>
<reference evidence="1" key="1">
    <citation type="submission" date="2020-05" db="EMBL/GenBank/DDBJ databases">
        <authorList>
            <person name="Rincon C."/>
            <person name="Sanders R I."/>
            <person name="Robbins C."/>
            <person name="Chaturvedi A."/>
        </authorList>
    </citation>
    <scope>NUCLEOTIDE SEQUENCE</scope>
    <source>
        <strain evidence="1">CHB12</strain>
    </source>
</reference>
<comment type="caution">
    <text evidence="1">The sequence shown here is derived from an EMBL/GenBank/DDBJ whole genome shotgun (WGS) entry which is preliminary data.</text>
</comment>
<protein>
    <submittedName>
        <fullName evidence="1">Uncharacterized protein</fullName>
    </submittedName>
</protein>
<dbReference type="Proteomes" id="UP000684084">
    <property type="component" value="Unassembled WGS sequence"/>
</dbReference>
<name>A0A915Z2I6_9GLOM</name>
<evidence type="ECO:0000313" key="2">
    <source>
        <dbReference type="Proteomes" id="UP000684084"/>
    </source>
</evidence>
<organism evidence="1 2">
    <name type="scientific">Rhizophagus irregularis</name>
    <dbReference type="NCBI Taxonomy" id="588596"/>
    <lineage>
        <taxon>Eukaryota</taxon>
        <taxon>Fungi</taxon>
        <taxon>Fungi incertae sedis</taxon>
        <taxon>Mucoromycota</taxon>
        <taxon>Glomeromycotina</taxon>
        <taxon>Glomeromycetes</taxon>
        <taxon>Glomerales</taxon>
        <taxon>Glomeraceae</taxon>
        <taxon>Rhizophagus</taxon>
    </lineage>
</organism>
<gene>
    <name evidence="1" type="ORF">CHRIB12_LOCUS7555</name>
</gene>
<proteinExistence type="predicted"/>
<evidence type="ECO:0000313" key="1">
    <source>
        <dbReference type="EMBL" id="CAB5359071.1"/>
    </source>
</evidence>
<dbReference type="AlphaFoldDB" id="A0A915Z2I6"/>
<dbReference type="OrthoDB" id="2339419at2759"/>
<sequence>MISFNVKQGYITKEYEFDINNIQSSFTQNTTSATHSLTVSANSLRKRNFEELKNETNETPKNRKYIKVDNLDDECCRK</sequence>